<sequence length="66" mass="6786">MKQVTPGNAALAVILIGALAAIARWLGFSGQETLTILGAALTLAGMIAAGRAGRRRTHPTDRDKSS</sequence>
<dbReference type="AlphaFoldDB" id="A0A8J3VIX3"/>
<evidence type="ECO:0000313" key="2">
    <source>
        <dbReference type="EMBL" id="GIH08035.1"/>
    </source>
</evidence>
<name>A0A8J3VIX3_9ACTN</name>
<keyword evidence="1" id="KW-0472">Membrane</keyword>
<proteinExistence type="predicted"/>
<organism evidence="2 3">
    <name type="scientific">Rhizocola hellebori</name>
    <dbReference type="NCBI Taxonomy" id="1392758"/>
    <lineage>
        <taxon>Bacteria</taxon>
        <taxon>Bacillati</taxon>
        <taxon>Actinomycetota</taxon>
        <taxon>Actinomycetes</taxon>
        <taxon>Micromonosporales</taxon>
        <taxon>Micromonosporaceae</taxon>
        <taxon>Rhizocola</taxon>
    </lineage>
</organism>
<reference evidence="2" key="1">
    <citation type="submission" date="2021-01" db="EMBL/GenBank/DDBJ databases">
        <title>Whole genome shotgun sequence of Rhizocola hellebori NBRC 109834.</title>
        <authorList>
            <person name="Komaki H."/>
            <person name="Tamura T."/>
        </authorList>
    </citation>
    <scope>NUCLEOTIDE SEQUENCE</scope>
    <source>
        <strain evidence="2">NBRC 109834</strain>
    </source>
</reference>
<evidence type="ECO:0000313" key="3">
    <source>
        <dbReference type="Proteomes" id="UP000612899"/>
    </source>
</evidence>
<protein>
    <submittedName>
        <fullName evidence="2">Uncharacterized protein</fullName>
    </submittedName>
</protein>
<evidence type="ECO:0000256" key="1">
    <source>
        <dbReference type="SAM" id="Phobius"/>
    </source>
</evidence>
<comment type="caution">
    <text evidence="2">The sequence shown here is derived from an EMBL/GenBank/DDBJ whole genome shotgun (WGS) entry which is preliminary data.</text>
</comment>
<keyword evidence="1" id="KW-0812">Transmembrane</keyword>
<keyword evidence="3" id="KW-1185">Reference proteome</keyword>
<keyword evidence="1" id="KW-1133">Transmembrane helix</keyword>
<feature type="transmembrane region" description="Helical" evidence="1">
    <location>
        <begin position="33"/>
        <end position="52"/>
    </location>
</feature>
<dbReference type="EMBL" id="BONY01000044">
    <property type="protein sequence ID" value="GIH08035.1"/>
    <property type="molecule type" value="Genomic_DNA"/>
</dbReference>
<dbReference type="RefSeq" id="WP_203911806.1">
    <property type="nucleotide sequence ID" value="NZ_BONY01000044.1"/>
</dbReference>
<feature type="transmembrane region" description="Helical" evidence="1">
    <location>
        <begin position="7"/>
        <end position="27"/>
    </location>
</feature>
<accession>A0A8J3VIX3</accession>
<gene>
    <name evidence="2" type="ORF">Rhe02_61020</name>
</gene>
<dbReference type="Proteomes" id="UP000612899">
    <property type="component" value="Unassembled WGS sequence"/>
</dbReference>